<dbReference type="Gene3D" id="1.25.40.420">
    <property type="match status" value="1"/>
</dbReference>
<dbReference type="Gene3D" id="2.60.210.10">
    <property type="entry name" value="Apoptosis, Tumor Necrosis Factor Receptor Associated Protein 2, Chain A"/>
    <property type="match status" value="1"/>
</dbReference>
<dbReference type="PROSITE" id="PS50097">
    <property type="entry name" value="BTB"/>
    <property type="match status" value="1"/>
</dbReference>
<dbReference type="EMBL" id="NCVQ01000005">
    <property type="protein sequence ID" value="PWZ26966.1"/>
    <property type="molecule type" value="Genomic_DNA"/>
</dbReference>
<evidence type="ECO:0000256" key="2">
    <source>
        <dbReference type="ARBA" id="ARBA00010846"/>
    </source>
</evidence>
<dbReference type="GO" id="GO:0016567">
    <property type="term" value="P:protein ubiquitination"/>
    <property type="evidence" value="ECO:0007669"/>
    <property type="project" value="InterPro"/>
</dbReference>
<dbReference type="SMART" id="SM00225">
    <property type="entry name" value="BTB"/>
    <property type="match status" value="1"/>
</dbReference>
<evidence type="ECO:0000256" key="1">
    <source>
        <dbReference type="ARBA" id="ARBA00004906"/>
    </source>
</evidence>
<dbReference type="InterPro" id="IPR002083">
    <property type="entry name" value="MATH/TRAF_dom"/>
</dbReference>
<evidence type="ECO:0000259" key="3">
    <source>
        <dbReference type="PROSITE" id="PS50097"/>
    </source>
</evidence>
<dbReference type="Pfam" id="PF24570">
    <property type="entry name" value="BACK_BPM_SPOP"/>
    <property type="match status" value="1"/>
</dbReference>
<dbReference type="Pfam" id="PF00651">
    <property type="entry name" value="BTB"/>
    <property type="match status" value="1"/>
</dbReference>
<gene>
    <name evidence="4" type="primary">BPM2_4</name>
    <name evidence="4" type="ORF">Zm00014a_042677</name>
</gene>
<sequence length="339" mass="37339">MATRWQSAGFIEFELDFAGTDIHHVSSDDFSAGGHVWRVKCYPLAEKVGSVIYLSLVLGLTSDDAKCDDVDAILDAFLLGGDHGAPSSSPPHAQRSRFHLYPPKVSQTCGSCVHFMKWIVLDSEFVTDGYVTFMVGVKVFGDCPIPVPSSDIAKHLGRLLDHADGSTDVTFSVGAETFRAHSAVLAARSPVFKAQLFGSTPNAKTRSILLHGIRPETFRILLRFMYTDALPGDELVESSSDVDLFHDLLAAADMHQLGRLKLLCARKLWDCVSPETVAKILGCAETNNCSELKSACLDFFLLEENFKVAVLTDEYFQLMQSFPSVIDEIRARRGFVRPN</sequence>
<name>A0A3L6F1H1_MAIZE</name>
<evidence type="ECO:0000313" key="4">
    <source>
        <dbReference type="EMBL" id="PWZ26966.1"/>
    </source>
</evidence>
<accession>A0A3L6F1H1</accession>
<dbReference type="ExpressionAtlas" id="A0A3L6F1H1">
    <property type="expression patterns" value="baseline"/>
</dbReference>
<dbReference type="InterPro" id="IPR008974">
    <property type="entry name" value="TRAF-like"/>
</dbReference>
<dbReference type="InterPro" id="IPR045005">
    <property type="entry name" value="BPM1-6"/>
</dbReference>
<organism evidence="4 5">
    <name type="scientific">Zea mays</name>
    <name type="common">Maize</name>
    <dbReference type="NCBI Taxonomy" id="4577"/>
    <lineage>
        <taxon>Eukaryota</taxon>
        <taxon>Viridiplantae</taxon>
        <taxon>Streptophyta</taxon>
        <taxon>Embryophyta</taxon>
        <taxon>Tracheophyta</taxon>
        <taxon>Spermatophyta</taxon>
        <taxon>Magnoliopsida</taxon>
        <taxon>Liliopsida</taxon>
        <taxon>Poales</taxon>
        <taxon>Poaceae</taxon>
        <taxon>PACMAD clade</taxon>
        <taxon>Panicoideae</taxon>
        <taxon>Andropogonodae</taxon>
        <taxon>Andropogoneae</taxon>
        <taxon>Tripsacinae</taxon>
        <taxon>Zea</taxon>
    </lineage>
</organism>
<comment type="similarity">
    <text evidence="2">Belongs to the Tdpoz family.</text>
</comment>
<dbReference type="Proteomes" id="UP000251960">
    <property type="component" value="Chromosome 4"/>
</dbReference>
<comment type="caution">
    <text evidence="4">The sequence shown here is derived from an EMBL/GenBank/DDBJ whole genome shotgun (WGS) entry which is preliminary data.</text>
</comment>
<dbReference type="InterPro" id="IPR000210">
    <property type="entry name" value="BTB/POZ_dom"/>
</dbReference>
<reference evidence="4 5" key="1">
    <citation type="journal article" date="2018" name="Nat. Genet.">
        <title>Extensive intraspecific gene order and gene structural variations between Mo17 and other maize genomes.</title>
        <authorList>
            <person name="Sun S."/>
            <person name="Zhou Y."/>
            <person name="Chen J."/>
            <person name="Shi J."/>
            <person name="Zhao H."/>
            <person name="Zhao H."/>
            <person name="Song W."/>
            <person name="Zhang M."/>
            <person name="Cui Y."/>
            <person name="Dong X."/>
            <person name="Liu H."/>
            <person name="Ma X."/>
            <person name="Jiao Y."/>
            <person name="Wang B."/>
            <person name="Wei X."/>
            <person name="Stein J.C."/>
            <person name="Glaubitz J.C."/>
            <person name="Lu F."/>
            <person name="Yu G."/>
            <person name="Liang C."/>
            <person name="Fengler K."/>
            <person name="Li B."/>
            <person name="Rafalski A."/>
            <person name="Schnable P.S."/>
            <person name="Ware D.H."/>
            <person name="Buckler E.S."/>
            <person name="Lai J."/>
        </authorList>
    </citation>
    <scope>NUCLEOTIDE SEQUENCE [LARGE SCALE GENOMIC DNA]</scope>
    <source>
        <strain evidence="5">cv. Missouri 17</strain>
        <tissue evidence="4">Seedling</tissue>
    </source>
</reference>
<evidence type="ECO:0000313" key="5">
    <source>
        <dbReference type="Proteomes" id="UP000251960"/>
    </source>
</evidence>
<dbReference type="InterPro" id="IPR011333">
    <property type="entry name" value="SKP1/BTB/POZ_sf"/>
</dbReference>
<comment type="pathway">
    <text evidence="1">Protein modification; protein ubiquitination.</text>
</comment>
<protein>
    <submittedName>
        <fullName evidence="4">BTB/POZ and MATH domain-containing protein 2</fullName>
    </submittedName>
</protein>
<dbReference type="PANTHER" id="PTHR26379:SF446">
    <property type="entry name" value="BTB_POZ AND MATH DOMAIN-CONTAINING PROTEIN 1"/>
    <property type="match status" value="1"/>
</dbReference>
<dbReference type="CDD" id="cd00121">
    <property type="entry name" value="MATH"/>
    <property type="match status" value="1"/>
</dbReference>
<feature type="domain" description="BTB" evidence="3">
    <location>
        <begin position="167"/>
        <end position="234"/>
    </location>
</feature>
<proteinExistence type="inferred from homology"/>
<dbReference type="InterPro" id="IPR056423">
    <property type="entry name" value="BACK_BPM_SPOP"/>
</dbReference>
<dbReference type="SUPFAM" id="SSF49599">
    <property type="entry name" value="TRAF domain-like"/>
    <property type="match status" value="1"/>
</dbReference>
<dbReference type="SUPFAM" id="SSF54695">
    <property type="entry name" value="POZ domain"/>
    <property type="match status" value="1"/>
</dbReference>
<dbReference type="Gene3D" id="3.30.710.10">
    <property type="entry name" value="Potassium Channel Kv1.1, Chain A"/>
    <property type="match status" value="1"/>
</dbReference>
<dbReference type="PANTHER" id="PTHR26379">
    <property type="entry name" value="BTB/POZ AND MATH DOMAIN-CONTAINING PROTEIN 1"/>
    <property type="match status" value="1"/>
</dbReference>
<dbReference type="AlphaFoldDB" id="A0A3L6F1H1"/>